<sequence length="81" mass="9452">MPERSPERSSRGIWSLRNRRCSGGWFKERLLVDDLFLTKVGNECGVGIFTKSVAELEKKRENFTKDLDFVFADVVCYLIYK</sequence>
<protein>
    <submittedName>
        <fullName evidence="1">Uncharacterized protein</fullName>
    </submittedName>
</protein>
<reference evidence="1 2" key="2">
    <citation type="journal article" date="2022" name="Mol. Ecol. Resour.">
        <title>The genomes of chicory, endive, great burdock and yacon provide insights into Asteraceae paleo-polyploidization history and plant inulin production.</title>
        <authorList>
            <person name="Fan W."/>
            <person name="Wang S."/>
            <person name="Wang H."/>
            <person name="Wang A."/>
            <person name="Jiang F."/>
            <person name="Liu H."/>
            <person name="Zhao H."/>
            <person name="Xu D."/>
            <person name="Zhang Y."/>
        </authorList>
    </citation>
    <scope>NUCLEOTIDE SEQUENCE [LARGE SCALE GENOMIC DNA]</scope>
    <source>
        <strain evidence="2">cv. Yunnan</strain>
        <tissue evidence="1">Leaves</tissue>
    </source>
</reference>
<proteinExistence type="predicted"/>
<gene>
    <name evidence="1" type="ORF">L1987_32382</name>
</gene>
<accession>A0ACB9HMV3</accession>
<keyword evidence="2" id="KW-1185">Reference proteome</keyword>
<dbReference type="Proteomes" id="UP001056120">
    <property type="component" value="Linkage Group LG11"/>
</dbReference>
<organism evidence="1 2">
    <name type="scientific">Smallanthus sonchifolius</name>
    <dbReference type="NCBI Taxonomy" id="185202"/>
    <lineage>
        <taxon>Eukaryota</taxon>
        <taxon>Viridiplantae</taxon>
        <taxon>Streptophyta</taxon>
        <taxon>Embryophyta</taxon>
        <taxon>Tracheophyta</taxon>
        <taxon>Spermatophyta</taxon>
        <taxon>Magnoliopsida</taxon>
        <taxon>eudicotyledons</taxon>
        <taxon>Gunneridae</taxon>
        <taxon>Pentapetalae</taxon>
        <taxon>asterids</taxon>
        <taxon>campanulids</taxon>
        <taxon>Asterales</taxon>
        <taxon>Asteraceae</taxon>
        <taxon>Asteroideae</taxon>
        <taxon>Heliantheae alliance</taxon>
        <taxon>Millerieae</taxon>
        <taxon>Smallanthus</taxon>
    </lineage>
</organism>
<evidence type="ECO:0000313" key="1">
    <source>
        <dbReference type="EMBL" id="KAI3797129.1"/>
    </source>
</evidence>
<name>A0ACB9HMV3_9ASTR</name>
<dbReference type="EMBL" id="CM042028">
    <property type="protein sequence ID" value="KAI3797129.1"/>
    <property type="molecule type" value="Genomic_DNA"/>
</dbReference>
<comment type="caution">
    <text evidence="1">The sequence shown here is derived from an EMBL/GenBank/DDBJ whole genome shotgun (WGS) entry which is preliminary data.</text>
</comment>
<reference evidence="2" key="1">
    <citation type="journal article" date="2022" name="Mol. Ecol. Resour.">
        <title>The genomes of chicory, endive, great burdock and yacon provide insights into Asteraceae palaeo-polyploidization history and plant inulin production.</title>
        <authorList>
            <person name="Fan W."/>
            <person name="Wang S."/>
            <person name="Wang H."/>
            <person name="Wang A."/>
            <person name="Jiang F."/>
            <person name="Liu H."/>
            <person name="Zhao H."/>
            <person name="Xu D."/>
            <person name="Zhang Y."/>
        </authorList>
    </citation>
    <scope>NUCLEOTIDE SEQUENCE [LARGE SCALE GENOMIC DNA]</scope>
    <source>
        <strain evidence="2">cv. Yunnan</strain>
    </source>
</reference>
<evidence type="ECO:0000313" key="2">
    <source>
        <dbReference type="Proteomes" id="UP001056120"/>
    </source>
</evidence>